<dbReference type="FunFam" id="3.40.50.10140:FF:000007">
    <property type="entry name" value="Disease resistance protein (TIR-NBS-LRR class)"/>
    <property type="match status" value="1"/>
</dbReference>
<feature type="region of interest" description="Disordered" evidence="2">
    <location>
        <begin position="177"/>
        <end position="196"/>
    </location>
</feature>
<dbReference type="GO" id="GO:0006952">
    <property type="term" value="P:defense response"/>
    <property type="evidence" value="ECO:0000318"/>
    <property type="project" value="GO_Central"/>
</dbReference>
<dbReference type="PaxDb" id="3708-A0A078FFP8"/>
<dbReference type="PANTHER" id="PTHR32009:SF109">
    <property type="entry name" value="TOLL-INTERLEUKIN-RESISTANCE (TIR) DOMAIN FAMILY PROTEIN"/>
    <property type="match status" value="1"/>
</dbReference>
<evidence type="ECO:0000256" key="1">
    <source>
        <dbReference type="ARBA" id="ARBA00023027"/>
    </source>
</evidence>
<dbReference type="Pfam" id="PF01582">
    <property type="entry name" value="TIR"/>
    <property type="match status" value="1"/>
</dbReference>
<dbReference type="InterPro" id="IPR000157">
    <property type="entry name" value="TIR_dom"/>
</dbReference>
<sequence>MGKRKNRPQVFINFRGKDVRKKLLPHLKHHLKDRNVNVFTDDDAFGEQVEKIFKYIRRSRTVIVIFSINYLESHWCLDELVEIQKCLECKKVDFAIPIFYKVETSHVKKLSGKFGKKFVALQEKHRKSKVKRWKKAVRYVAKSIGLTYEKRSSISELDFIKKIVERVDFTLTKISSKDKNSPETSKGEASSPTDVHHLNEMIHTSRTLEALQLERSSYQGFMVGSVWKDAVISSMHSSSPSFRISHHGNPLQFRDYNWGFHSRPFLSPNFGSFVEVPRWNRLVEPKVPQGYIRSSSYHNINHYHPSPYEMGFNQYPTLHHQTCVDNNCRFPLCDKSKDEYSIPYQPSMDCLMLPTSNDAEKQGDKTNCISLLCYFFERCFSFT</sequence>
<evidence type="ECO:0000259" key="3">
    <source>
        <dbReference type="PROSITE" id="PS50104"/>
    </source>
</evidence>
<feature type="compositionally biased region" description="Polar residues" evidence="2">
    <location>
        <begin position="182"/>
        <end position="193"/>
    </location>
</feature>
<dbReference type="SMR" id="A0A078FFP8"/>
<evidence type="ECO:0000313" key="4">
    <source>
        <dbReference type="EMBL" id="CDY10908.1"/>
    </source>
</evidence>
<evidence type="ECO:0000313" key="5">
    <source>
        <dbReference type="Proteomes" id="UP000028999"/>
    </source>
</evidence>
<dbReference type="GO" id="GO:0005634">
    <property type="term" value="C:nucleus"/>
    <property type="evidence" value="ECO:0000318"/>
    <property type="project" value="GO_Central"/>
</dbReference>
<name>A0A078FFP8_BRANA</name>
<dbReference type="Gene3D" id="3.40.50.10140">
    <property type="entry name" value="Toll/interleukin-1 receptor homology (TIR) domain"/>
    <property type="match status" value="1"/>
</dbReference>
<dbReference type="Proteomes" id="UP000028999">
    <property type="component" value="Unassembled WGS sequence"/>
</dbReference>
<keyword evidence="1" id="KW-0520">NAD</keyword>
<dbReference type="InterPro" id="IPR035897">
    <property type="entry name" value="Toll_tir_struct_dom_sf"/>
</dbReference>
<proteinExistence type="predicted"/>
<dbReference type="OMA" id="NYLESHW"/>
<dbReference type="PANTHER" id="PTHR32009">
    <property type="entry name" value="TMV RESISTANCE PROTEIN N-LIKE"/>
    <property type="match status" value="1"/>
</dbReference>
<evidence type="ECO:0000256" key="2">
    <source>
        <dbReference type="SAM" id="MobiDB-lite"/>
    </source>
</evidence>
<organism evidence="4 5">
    <name type="scientific">Brassica napus</name>
    <name type="common">Rape</name>
    <dbReference type="NCBI Taxonomy" id="3708"/>
    <lineage>
        <taxon>Eukaryota</taxon>
        <taxon>Viridiplantae</taxon>
        <taxon>Streptophyta</taxon>
        <taxon>Embryophyta</taxon>
        <taxon>Tracheophyta</taxon>
        <taxon>Spermatophyta</taxon>
        <taxon>Magnoliopsida</taxon>
        <taxon>eudicotyledons</taxon>
        <taxon>Gunneridae</taxon>
        <taxon>Pentapetalae</taxon>
        <taxon>rosids</taxon>
        <taxon>malvids</taxon>
        <taxon>Brassicales</taxon>
        <taxon>Brassicaceae</taxon>
        <taxon>Brassiceae</taxon>
        <taxon>Brassica</taxon>
    </lineage>
</organism>
<dbReference type="SMART" id="SM00255">
    <property type="entry name" value="TIR"/>
    <property type="match status" value="1"/>
</dbReference>
<dbReference type="GO" id="GO:0007165">
    <property type="term" value="P:signal transduction"/>
    <property type="evidence" value="ECO:0000318"/>
    <property type="project" value="GO_Central"/>
</dbReference>
<accession>A0A078FFP8</accession>
<dbReference type="SUPFAM" id="SSF52200">
    <property type="entry name" value="Toll/Interleukin receptor TIR domain"/>
    <property type="match status" value="1"/>
</dbReference>
<feature type="domain" description="TIR" evidence="3">
    <location>
        <begin position="6"/>
        <end position="171"/>
    </location>
</feature>
<dbReference type="Gramene" id="CDY10908">
    <property type="protein sequence ID" value="CDY10908"/>
    <property type="gene ID" value="GSBRNA2T00048820001"/>
</dbReference>
<protein>
    <submittedName>
        <fullName evidence="4">BnaC01g15230D protein</fullName>
    </submittedName>
</protein>
<dbReference type="STRING" id="3708.A0A078FFP8"/>
<dbReference type="PROSITE" id="PS50104">
    <property type="entry name" value="TIR"/>
    <property type="match status" value="1"/>
</dbReference>
<dbReference type="EMBL" id="LK032007">
    <property type="protein sequence ID" value="CDY10908.1"/>
    <property type="molecule type" value="Genomic_DNA"/>
</dbReference>
<gene>
    <name evidence="4" type="primary">BnaC01g15230D</name>
    <name evidence="4" type="ORF">GSBRNA2T00048820001</name>
</gene>
<keyword evidence="5" id="KW-1185">Reference proteome</keyword>
<dbReference type="AlphaFoldDB" id="A0A078FFP8"/>
<reference evidence="4 5" key="1">
    <citation type="journal article" date="2014" name="Science">
        <title>Plant genetics. Early allopolyploid evolution in the post-Neolithic Brassica napus oilseed genome.</title>
        <authorList>
            <person name="Chalhoub B."/>
            <person name="Denoeud F."/>
            <person name="Liu S."/>
            <person name="Parkin I.A."/>
            <person name="Tang H."/>
            <person name="Wang X."/>
            <person name="Chiquet J."/>
            <person name="Belcram H."/>
            <person name="Tong C."/>
            <person name="Samans B."/>
            <person name="Correa M."/>
            <person name="Da Silva C."/>
            <person name="Just J."/>
            <person name="Falentin C."/>
            <person name="Koh C.S."/>
            <person name="Le Clainche I."/>
            <person name="Bernard M."/>
            <person name="Bento P."/>
            <person name="Noel B."/>
            <person name="Labadie K."/>
            <person name="Alberti A."/>
            <person name="Charles M."/>
            <person name="Arnaud D."/>
            <person name="Guo H."/>
            <person name="Daviaud C."/>
            <person name="Alamery S."/>
            <person name="Jabbari K."/>
            <person name="Zhao M."/>
            <person name="Edger P.P."/>
            <person name="Chelaifa H."/>
            <person name="Tack D."/>
            <person name="Lassalle G."/>
            <person name="Mestiri I."/>
            <person name="Schnel N."/>
            <person name="Le Paslier M.C."/>
            <person name="Fan G."/>
            <person name="Renault V."/>
            <person name="Bayer P.E."/>
            <person name="Golicz A.A."/>
            <person name="Manoli S."/>
            <person name="Lee T.H."/>
            <person name="Thi V.H."/>
            <person name="Chalabi S."/>
            <person name="Hu Q."/>
            <person name="Fan C."/>
            <person name="Tollenaere R."/>
            <person name="Lu Y."/>
            <person name="Battail C."/>
            <person name="Shen J."/>
            <person name="Sidebottom C.H."/>
            <person name="Wang X."/>
            <person name="Canaguier A."/>
            <person name="Chauveau A."/>
            <person name="Berard A."/>
            <person name="Deniot G."/>
            <person name="Guan M."/>
            <person name="Liu Z."/>
            <person name="Sun F."/>
            <person name="Lim Y.P."/>
            <person name="Lyons E."/>
            <person name="Town C.D."/>
            <person name="Bancroft I."/>
            <person name="Wang X."/>
            <person name="Meng J."/>
            <person name="Ma J."/>
            <person name="Pires J.C."/>
            <person name="King G.J."/>
            <person name="Brunel D."/>
            <person name="Delourme R."/>
            <person name="Renard M."/>
            <person name="Aury J.M."/>
            <person name="Adams K.L."/>
            <person name="Batley J."/>
            <person name="Snowdon R.J."/>
            <person name="Tost J."/>
            <person name="Edwards D."/>
            <person name="Zhou Y."/>
            <person name="Hua W."/>
            <person name="Sharpe A.G."/>
            <person name="Paterson A.H."/>
            <person name="Guan C."/>
            <person name="Wincker P."/>
        </authorList>
    </citation>
    <scope>NUCLEOTIDE SEQUENCE [LARGE SCALE GENOMIC DNA]</scope>
    <source>
        <strain evidence="5">cv. Darmor-bzh</strain>
    </source>
</reference>